<accession>A0A7K1UT34</accession>
<gene>
    <name evidence="1" type="ORF">GPX89_09290</name>
</gene>
<dbReference type="Proteomes" id="UP000466794">
    <property type="component" value="Unassembled WGS sequence"/>
</dbReference>
<proteinExistence type="predicted"/>
<sequence>MTAEEDKLDKSWRDDEGRWHWTSEDRTRMREQGREWKLASDTLLDALADRLSPDSLESARRFQHGGEYLWVFSGLAAELVNHRIPITPEERDLLASVLYSMEPSRPDDHPAIRDRDQVMVALNVVNARAET</sequence>
<name>A0A7K1UT34_9NOCA</name>
<keyword evidence="2" id="KW-1185">Reference proteome</keyword>
<organism evidence="1 2">
    <name type="scientific">Nocardia terrae</name>
    <dbReference type="NCBI Taxonomy" id="2675851"/>
    <lineage>
        <taxon>Bacteria</taxon>
        <taxon>Bacillati</taxon>
        <taxon>Actinomycetota</taxon>
        <taxon>Actinomycetes</taxon>
        <taxon>Mycobacteriales</taxon>
        <taxon>Nocardiaceae</taxon>
        <taxon>Nocardia</taxon>
    </lineage>
</organism>
<protein>
    <submittedName>
        <fullName evidence="1">Uncharacterized protein</fullName>
    </submittedName>
</protein>
<dbReference type="RefSeq" id="WP_157386785.1">
    <property type="nucleotide sequence ID" value="NZ_WRPP01000001.1"/>
</dbReference>
<dbReference type="AlphaFoldDB" id="A0A7K1UT34"/>
<evidence type="ECO:0000313" key="1">
    <source>
        <dbReference type="EMBL" id="MVU77441.1"/>
    </source>
</evidence>
<dbReference type="EMBL" id="WRPP01000001">
    <property type="protein sequence ID" value="MVU77441.1"/>
    <property type="molecule type" value="Genomic_DNA"/>
</dbReference>
<reference evidence="1 2" key="1">
    <citation type="submission" date="2019-12" db="EMBL/GenBank/DDBJ databases">
        <title>Nocardia sp. nov. ET3-3 isolated from soil.</title>
        <authorList>
            <person name="Kanchanasin P."/>
            <person name="Tanasupawat S."/>
            <person name="Yuki M."/>
            <person name="Kudo T."/>
        </authorList>
    </citation>
    <scope>NUCLEOTIDE SEQUENCE [LARGE SCALE GENOMIC DNA]</scope>
    <source>
        <strain evidence="1 2">ET3-3</strain>
    </source>
</reference>
<comment type="caution">
    <text evidence="1">The sequence shown here is derived from an EMBL/GenBank/DDBJ whole genome shotgun (WGS) entry which is preliminary data.</text>
</comment>
<evidence type="ECO:0000313" key="2">
    <source>
        <dbReference type="Proteomes" id="UP000466794"/>
    </source>
</evidence>